<gene>
    <name evidence="2" type="ORF">CSC2_04570</name>
</gene>
<keyword evidence="1" id="KW-1133">Transmembrane helix</keyword>
<evidence type="ECO:0000313" key="2">
    <source>
        <dbReference type="EMBL" id="GFZ29931.1"/>
    </source>
</evidence>
<keyword evidence="1" id="KW-0812">Transmembrane</keyword>
<protein>
    <submittedName>
        <fullName evidence="2">Uncharacterized protein</fullName>
    </submittedName>
</protein>
<keyword evidence="1" id="KW-0472">Membrane</keyword>
<organism evidence="2 3">
    <name type="scientific">Clostridium zeae</name>
    <dbReference type="NCBI Taxonomy" id="2759022"/>
    <lineage>
        <taxon>Bacteria</taxon>
        <taxon>Bacillati</taxon>
        <taxon>Bacillota</taxon>
        <taxon>Clostridia</taxon>
        <taxon>Eubacteriales</taxon>
        <taxon>Clostridiaceae</taxon>
        <taxon>Clostridium</taxon>
    </lineage>
</organism>
<proteinExistence type="predicted"/>
<reference evidence="2 3" key="1">
    <citation type="journal article" date="2021" name="Int. J. Syst. Evol. Microbiol.">
        <title>Clostridium zeae sp. nov., isolated from corn silage.</title>
        <authorList>
            <person name="Kobayashi H."/>
            <person name="Tanizawa Y."/>
            <person name="Yagura M."/>
            <person name="Sakamoto M."/>
            <person name="Ohkuma M."/>
            <person name="Tohno M."/>
        </authorList>
    </citation>
    <scope>NUCLEOTIDE SEQUENCE [LARGE SCALE GENOMIC DNA]</scope>
    <source>
        <strain evidence="2 3">CSC2</strain>
    </source>
</reference>
<name>A0ABQ1E5C3_9CLOT</name>
<keyword evidence="3" id="KW-1185">Reference proteome</keyword>
<comment type="caution">
    <text evidence="2">The sequence shown here is derived from an EMBL/GenBank/DDBJ whole genome shotgun (WGS) entry which is preliminary data.</text>
</comment>
<feature type="transmembrane region" description="Helical" evidence="1">
    <location>
        <begin position="130"/>
        <end position="150"/>
    </location>
</feature>
<dbReference type="RefSeq" id="WP_206867930.1">
    <property type="nucleotide sequence ID" value="NZ_BMBA01000001.1"/>
</dbReference>
<sequence length="175" mass="20062">MRYRYVIFTVLFTMLYVISITSSSFSTIFYNATSKSEEGVFLFKTGKYYAKTKFVGNGGKRDTSWDISISDKQTRKNIIENEENSGRLQNFKDMIVALRKMKSEVFNLIISVCLFLAFSIMSLLDKSIKINIIFKILLVLPLLFISFFLISGMNESLSNLKSLDKSISEVYSLIP</sequence>
<feature type="transmembrane region" description="Helical" evidence="1">
    <location>
        <begin position="105"/>
        <end position="124"/>
    </location>
</feature>
<feature type="transmembrane region" description="Helical" evidence="1">
    <location>
        <begin position="6"/>
        <end position="30"/>
    </location>
</feature>
<evidence type="ECO:0000256" key="1">
    <source>
        <dbReference type="SAM" id="Phobius"/>
    </source>
</evidence>
<accession>A0ABQ1E5C3</accession>
<dbReference type="EMBL" id="BMBA01000001">
    <property type="protein sequence ID" value="GFZ29931.1"/>
    <property type="molecule type" value="Genomic_DNA"/>
</dbReference>
<evidence type="ECO:0000313" key="3">
    <source>
        <dbReference type="Proteomes" id="UP000663802"/>
    </source>
</evidence>
<dbReference type="Proteomes" id="UP000663802">
    <property type="component" value="Unassembled WGS sequence"/>
</dbReference>